<dbReference type="RefSeq" id="WP_350243628.1">
    <property type="nucleotide sequence ID" value="NZ_JBHSEG010000010.1"/>
</dbReference>
<feature type="domain" description="Helix-turn-helix" evidence="1">
    <location>
        <begin position="8"/>
        <end position="60"/>
    </location>
</feature>
<dbReference type="InterPro" id="IPR041657">
    <property type="entry name" value="HTH_17"/>
</dbReference>
<reference evidence="3" key="1">
    <citation type="journal article" date="2019" name="Int. J. Syst. Evol. Microbiol.">
        <title>The Global Catalogue of Microorganisms (GCM) 10K type strain sequencing project: providing services to taxonomists for standard genome sequencing and annotation.</title>
        <authorList>
            <consortium name="The Broad Institute Genomics Platform"/>
            <consortium name="The Broad Institute Genome Sequencing Center for Infectious Disease"/>
            <person name="Wu L."/>
            <person name="Ma J."/>
        </authorList>
    </citation>
    <scope>NUCLEOTIDE SEQUENCE [LARGE SCALE GENOMIC DNA]</scope>
    <source>
        <strain evidence="3">CCUG 39970</strain>
    </source>
</reference>
<dbReference type="InterPro" id="IPR010093">
    <property type="entry name" value="SinI_DNA-bd"/>
</dbReference>
<evidence type="ECO:0000313" key="3">
    <source>
        <dbReference type="Proteomes" id="UP001595939"/>
    </source>
</evidence>
<organism evidence="2 3">
    <name type="scientific">Deinococcus sonorensis</name>
    <dbReference type="NCBI Taxonomy" id="309891"/>
    <lineage>
        <taxon>Bacteria</taxon>
        <taxon>Thermotogati</taxon>
        <taxon>Deinococcota</taxon>
        <taxon>Deinococci</taxon>
        <taxon>Deinococcales</taxon>
        <taxon>Deinococcaceae</taxon>
        <taxon>Deinococcus</taxon>
    </lineage>
</organism>
<gene>
    <name evidence="2" type="ORF">ACFO0P_17630</name>
</gene>
<comment type="caution">
    <text evidence="2">The sequence shown here is derived from an EMBL/GenBank/DDBJ whole genome shotgun (WGS) entry which is preliminary data.</text>
</comment>
<evidence type="ECO:0000259" key="1">
    <source>
        <dbReference type="Pfam" id="PF12728"/>
    </source>
</evidence>
<dbReference type="InterPro" id="IPR009061">
    <property type="entry name" value="DNA-bd_dom_put_sf"/>
</dbReference>
<protein>
    <submittedName>
        <fullName evidence="2">Helix-turn-helix domain-containing protein</fullName>
    </submittedName>
</protein>
<name>A0ABV8YCA8_9DEIO</name>
<keyword evidence="3" id="KW-1185">Reference proteome</keyword>
<dbReference type="Pfam" id="PF12728">
    <property type="entry name" value="HTH_17"/>
    <property type="match status" value="1"/>
</dbReference>
<sequence>MLEHPTQLLTVAQVCSALQLSRGTVERLIRSGALPSVNVSTTNTRRAHRVRPADLAMFLMAHEETRHE</sequence>
<dbReference type="NCBIfam" id="TIGR01764">
    <property type="entry name" value="excise"/>
    <property type="match status" value="1"/>
</dbReference>
<accession>A0ABV8YCA8</accession>
<dbReference type="Proteomes" id="UP001595939">
    <property type="component" value="Unassembled WGS sequence"/>
</dbReference>
<proteinExistence type="predicted"/>
<dbReference type="EMBL" id="JBHSEG010000010">
    <property type="protein sequence ID" value="MFC4455602.1"/>
    <property type="molecule type" value="Genomic_DNA"/>
</dbReference>
<evidence type="ECO:0000313" key="2">
    <source>
        <dbReference type="EMBL" id="MFC4455602.1"/>
    </source>
</evidence>
<dbReference type="SUPFAM" id="SSF46955">
    <property type="entry name" value="Putative DNA-binding domain"/>
    <property type="match status" value="1"/>
</dbReference>